<organism evidence="2 3">
    <name type="scientific">Claviceps pazoutovae</name>
    <dbReference type="NCBI Taxonomy" id="1649127"/>
    <lineage>
        <taxon>Eukaryota</taxon>
        <taxon>Fungi</taxon>
        <taxon>Dikarya</taxon>
        <taxon>Ascomycota</taxon>
        <taxon>Pezizomycotina</taxon>
        <taxon>Sordariomycetes</taxon>
        <taxon>Hypocreomycetidae</taxon>
        <taxon>Hypocreales</taxon>
        <taxon>Clavicipitaceae</taxon>
        <taxon>Claviceps</taxon>
    </lineage>
</organism>
<comment type="caution">
    <text evidence="2">The sequence shown here is derived from an EMBL/GenBank/DDBJ whole genome shotgun (WGS) entry which is preliminary data.</text>
</comment>
<name>A0A9P7SIY8_9HYPO</name>
<evidence type="ECO:0000313" key="2">
    <source>
        <dbReference type="EMBL" id="KAG5947041.1"/>
    </source>
</evidence>
<accession>A0A9P7SIY8</accession>
<evidence type="ECO:0000256" key="1">
    <source>
        <dbReference type="SAM" id="MobiDB-lite"/>
    </source>
</evidence>
<feature type="region of interest" description="Disordered" evidence="1">
    <location>
        <begin position="1"/>
        <end position="111"/>
    </location>
</feature>
<sequence>MHLNQGIPSEGHGHRLRSQCRETVTENEAASRISSITTASNSTSSTRSSATIRPSVPLPSISARSGSNMNVATDDADHRRRLSRDDGQVSPTSTTATRGPLSPPSAAFSAFGSRDRRLSDLTNYRRDLSVLDSTRSQPLASLPHNSQLVESPGAHIAPWISTGAPAGASPRAMPTSFYNGSSDSVSVASQFSPGLPSVAGRPGTGSGSGSGSICPDYGDVLYYDVDGRRPSVASIVTTASSQGSKTSANRGGFRKLQFFFGEEFPGRDSSESSLPISIPGKDQRSRSYSHGRPTQRDRNHSNATDREPSPASSRPRTPVPNPEVVPFLYQDNTSLYCRTSHDTEKPLFETVWLDLIEDDTSQKAQVKTRPSLLHLPDLVQVRITTCRAITKHTTTKHTTTKHTIIKHIITTHTIIIGITKAAMTLGL</sequence>
<reference evidence="2 3" key="1">
    <citation type="journal article" date="2020" name="bioRxiv">
        <title>Whole genome comparisons of ergot fungi reveals the divergence and evolution of species within the genus Claviceps are the result of varying mechanisms driving genome evolution and host range expansion.</title>
        <authorList>
            <person name="Wyka S.A."/>
            <person name="Mondo S.J."/>
            <person name="Liu M."/>
            <person name="Dettman J."/>
            <person name="Nalam V."/>
            <person name="Broders K.D."/>
        </authorList>
    </citation>
    <scope>NUCLEOTIDE SEQUENCE [LARGE SCALE GENOMIC DNA]</scope>
    <source>
        <strain evidence="2 3">CCC 1485</strain>
    </source>
</reference>
<proteinExistence type="predicted"/>
<feature type="region of interest" description="Disordered" evidence="1">
    <location>
        <begin position="265"/>
        <end position="323"/>
    </location>
</feature>
<evidence type="ECO:0000313" key="3">
    <source>
        <dbReference type="Proteomes" id="UP000706124"/>
    </source>
</evidence>
<dbReference type="OrthoDB" id="2021138at2759"/>
<keyword evidence="3" id="KW-1185">Reference proteome</keyword>
<protein>
    <submittedName>
        <fullName evidence="2">Uncharacterized protein</fullName>
    </submittedName>
</protein>
<dbReference type="EMBL" id="SRPO01000028">
    <property type="protein sequence ID" value="KAG5947041.1"/>
    <property type="molecule type" value="Genomic_DNA"/>
</dbReference>
<feature type="compositionally biased region" description="Basic and acidic residues" evidence="1">
    <location>
        <begin position="294"/>
        <end position="308"/>
    </location>
</feature>
<dbReference type="AlphaFoldDB" id="A0A9P7SIY8"/>
<feature type="compositionally biased region" description="Polar residues" evidence="1">
    <location>
        <begin position="62"/>
        <end position="71"/>
    </location>
</feature>
<gene>
    <name evidence="2" type="ORF">E4U60_003464</name>
</gene>
<dbReference type="Proteomes" id="UP000706124">
    <property type="component" value="Unassembled WGS sequence"/>
</dbReference>
<feature type="compositionally biased region" description="Low complexity" evidence="1">
    <location>
        <begin position="30"/>
        <end position="53"/>
    </location>
</feature>
<feature type="compositionally biased region" description="Basic and acidic residues" evidence="1">
    <location>
        <begin position="75"/>
        <end position="87"/>
    </location>
</feature>